<dbReference type="CDD" id="cd11386">
    <property type="entry name" value="MCP_signal"/>
    <property type="match status" value="1"/>
</dbReference>
<dbReference type="GO" id="GO:0006935">
    <property type="term" value="P:chemotaxis"/>
    <property type="evidence" value="ECO:0007669"/>
    <property type="project" value="InterPro"/>
</dbReference>
<dbReference type="AlphaFoldDB" id="A0A411PGV5"/>
<dbReference type="PANTHER" id="PTHR32089">
    <property type="entry name" value="METHYL-ACCEPTING CHEMOTAXIS PROTEIN MCPB"/>
    <property type="match status" value="1"/>
</dbReference>
<feature type="transmembrane region" description="Helical" evidence="5">
    <location>
        <begin position="7"/>
        <end position="28"/>
    </location>
</feature>
<keyword evidence="5" id="KW-0472">Membrane</keyword>
<evidence type="ECO:0000256" key="4">
    <source>
        <dbReference type="PROSITE-ProRule" id="PRU00284"/>
    </source>
</evidence>
<evidence type="ECO:0000313" key="7">
    <source>
        <dbReference type="EMBL" id="QBF82783.1"/>
    </source>
</evidence>
<comment type="similarity">
    <text evidence="3">Belongs to the methyl-accepting chemotaxis (MCP) protein family.</text>
</comment>
<dbReference type="PRINTS" id="PR00260">
    <property type="entry name" value="CHEMTRNSDUCR"/>
</dbReference>
<comment type="subcellular location">
    <subcellularLocation>
        <location evidence="1">Membrane</location>
    </subcellularLocation>
</comment>
<sequence length="627" mass="68394">MSAKTKLTSFIGALFALIIFIISLEGYINFRSASVDSFTNKLSSESNLIANAVEEKMMRYFDGLTMISHTMDIDAEGNFDRDKLLAQLSVLHKDLNVLEAYIGFKSGDTYLPNGQIPNFNAATLKREWYTRGFANESHIVTTPYVSSNGMHVMAVAEPVIRDGKVVAVLCVNIGVQEISTFIAGLLELNQVFVSREDGFLLASKFPDHIGKNAFELFPSFKQYSMAATTTHEIDTELGEVLVANARFDNLGWNAWAWDTLEHIHEPSNAFLWFNLVVAIISLTVAASATYYLVMNLMYRPIGGEPTEIQAIVERVAKGDLSRAGTETGGETGVYAATLEMVSQLKMTLDKINQVSSHLDSSAEDITVIAQGVNKSSEEQMLQLEQTSTAMNEMTVTVDEVARNALQASNSANEANGSSEQGMVIVNEMNQEIQSLVGGLEDVVGVTTRLEKETQSIGSILDVIDGISEQTNLLALNAAIEAARAGEHGRGFAVVADEVRNLANRTRESTREIQDMINTLQAEAKRSVNLMQVNMDNAQKTAERSESANEALAVIQQAVMSILDMNNQIATAAEEQTHVASEINQSVVAINDLAKETFEQSENNNQLAAGLKQASGQLTESVEAFTLN</sequence>
<protein>
    <submittedName>
        <fullName evidence="7">Methyl-accepting chemotaxis protein</fullName>
    </submittedName>
</protein>
<name>A0A411PGV5_9GAMM</name>
<evidence type="ECO:0000256" key="2">
    <source>
        <dbReference type="ARBA" id="ARBA00023224"/>
    </source>
</evidence>
<dbReference type="InterPro" id="IPR004089">
    <property type="entry name" value="MCPsignal_dom"/>
</dbReference>
<evidence type="ECO:0000259" key="6">
    <source>
        <dbReference type="PROSITE" id="PS50111"/>
    </source>
</evidence>
<dbReference type="Proteomes" id="UP000291106">
    <property type="component" value="Chromosome"/>
</dbReference>
<gene>
    <name evidence="7" type="ORF">EXU30_08835</name>
</gene>
<reference evidence="7 8" key="1">
    <citation type="submission" date="2019-02" db="EMBL/GenBank/DDBJ databases">
        <title>Shewanella sp. D4-2 isolated from Dokdo Island.</title>
        <authorList>
            <person name="Baek K."/>
        </authorList>
    </citation>
    <scope>NUCLEOTIDE SEQUENCE [LARGE SCALE GENOMIC DNA]</scope>
    <source>
        <strain evidence="7 8">D4-2</strain>
    </source>
</reference>
<evidence type="ECO:0000256" key="3">
    <source>
        <dbReference type="ARBA" id="ARBA00029447"/>
    </source>
</evidence>
<dbReference type="SMART" id="SM00283">
    <property type="entry name" value="MA"/>
    <property type="match status" value="1"/>
</dbReference>
<dbReference type="SUPFAM" id="SSF58104">
    <property type="entry name" value="Methyl-accepting chemotaxis protein (MCP) signaling domain"/>
    <property type="match status" value="1"/>
</dbReference>
<dbReference type="KEGG" id="smai:EXU30_08835"/>
<dbReference type="Gene3D" id="1.10.287.950">
    <property type="entry name" value="Methyl-accepting chemotaxis protein"/>
    <property type="match status" value="1"/>
</dbReference>
<dbReference type="FunFam" id="1.10.287.950:FF:000001">
    <property type="entry name" value="Methyl-accepting chemotaxis sensory transducer"/>
    <property type="match status" value="1"/>
</dbReference>
<dbReference type="RefSeq" id="WP_130599255.1">
    <property type="nucleotide sequence ID" value="NZ_CP036200.1"/>
</dbReference>
<dbReference type="PANTHER" id="PTHR32089:SF120">
    <property type="entry name" value="METHYL-ACCEPTING CHEMOTAXIS PROTEIN TLPQ"/>
    <property type="match status" value="1"/>
</dbReference>
<dbReference type="EMBL" id="CP036200">
    <property type="protein sequence ID" value="QBF82783.1"/>
    <property type="molecule type" value="Genomic_DNA"/>
</dbReference>
<proteinExistence type="inferred from homology"/>
<keyword evidence="5" id="KW-1133">Transmembrane helix</keyword>
<dbReference type="GO" id="GO:0016020">
    <property type="term" value="C:membrane"/>
    <property type="evidence" value="ECO:0007669"/>
    <property type="project" value="UniProtKB-SubCell"/>
</dbReference>
<dbReference type="InterPro" id="IPR004090">
    <property type="entry name" value="Chemotax_Me-accpt_rcpt"/>
</dbReference>
<dbReference type="PROSITE" id="PS50111">
    <property type="entry name" value="CHEMOTAXIS_TRANSDUC_2"/>
    <property type="match status" value="1"/>
</dbReference>
<feature type="domain" description="Methyl-accepting transducer" evidence="6">
    <location>
        <begin position="354"/>
        <end position="590"/>
    </location>
</feature>
<dbReference type="Gene3D" id="3.30.450.20">
    <property type="entry name" value="PAS domain"/>
    <property type="match status" value="2"/>
</dbReference>
<dbReference type="GO" id="GO:0004888">
    <property type="term" value="F:transmembrane signaling receptor activity"/>
    <property type="evidence" value="ECO:0007669"/>
    <property type="project" value="InterPro"/>
</dbReference>
<keyword evidence="2 4" id="KW-0807">Transducer</keyword>
<organism evidence="7 8">
    <name type="scientific">Shewanella maritima</name>
    <dbReference type="NCBI Taxonomy" id="2520507"/>
    <lineage>
        <taxon>Bacteria</taxon>
        <taxon>Pseudomonadati</taxon>
        <taxon>Pseudomonadota</taxon>
        <taxon>Gammaproteobacteria</taxon>
        <taxon>Alteromonadales</taxon>
        <taxon>Shewanellaceae</taxon>
        <taxon>Shewanella</taxon>
    </lineage>
</organism>
<accession>A0A411PGV5</accession>
<keyword evidence="5" id="KW-0812">Transmembrane</keyword>
<evidence type="ECO:0000256" key="1">
    <source>
        <dbReference type="ARBA" id="ARBA00004370"/>
    </source>
</evidence>
<keyword evidence="8" id="KW-1185">Reference proteome</keyword>
<evidence type="ECO:0000256" key="5">
    <source>
        <dbReference type="SAM" id="Phobius"/>
    </source>
</evidence>
<feature type="transmembrane region" description="Helical" evidence="5">
    <location>
        <begin position="269"/>
        <end position="293"/>
    </location>
</feature>
<evidence type="ECO:0000313" key="8">
    <source>
        <dbReference type="Proteomes" id="UP000291106"/>
    </source>
</evidence>
<dbReference type="Pfam" id="PF00015">
    <property type="entry name" value="MCPsignal"/>
    <property type="match status" value="1"/>
</dbReference>
<dbReference type="GO" id="GO:0007165">
    <property type="term" value="P:signal transduction"/>
    <property type="evidence" value="ECO:0007669"/>
    <property type="project" value="UniProtKB-KW"/>
</dbReference>
<dbReference type="OrthoDB" id="9795078at2"/>